<accession>A0A848QQ75</accession>
<dbReference type="AlphaFoldDB" id="A0A848QQ75"/>
<dbReference type="RefSeq" id="WP_170012774.1">
    <property type="nucleotide sequence ID" value="NZ_JABCRE010000003.1"/>
</dbReference>
<keyword evidence="1" id="KW-0812">Transmembrane</keyword>
<protein>
    <submittedName>
        <fullName evidence="2">Uncharacterized protein</fullName>
    </submittedName>
</protein>
<gene>
    <name evidence="2" type="ORF">HKD42_09460</name>
</gene>
<reference evidence="2 3" key="1">
    <citation type="submission" date="2020-04" db="EMBL/GenBank/DDBJ databases">
        <authorList>
            <person name="Liu A."/>
        </authorList>
    </citation>
    <scope>NUCLEOTIDE SEQUENCE [LARGE SCALE GENOMIC DNA]</scope>
    <source>
        <strain evidence="2 3">RZ02</strain>
    </source>
</reference>
<sequence length="60" mass="6105">MPIAGVTMDREEQKTQQSLQQLRMGILGAVTAVVLCFGAAAAFAGDPADAIAQDAVQTAG</sequence>
<feature type="transmembrane region" description="Helical" evidence="1">
    <location>
        <begin position="24"/>
        <end position="44"/>
    </location>
</feature>
<name>A0A848QQ75_9SPHN</name>
<proteinExistence type="predicted"/>
<dbReference type="Proteomes" id="UP000561181">
    <property type="component" value="Unassembled WGS sequence"/>
</dbReference>
<organism evidence="2 3">
    <name type="scientific">Pontixanthobacter rizhaonensis</name>
    <dbReference type="NCBI Taxonomy" id="2730337"/>
    <lineage>
        <taxon>Bacteria</taxon>
        <taxon>Pseudomonadati</taxon>
        <taxon>Pseudomonadota</taxon>
        <taxon>Alphaproteobacteria</taxon>
        <taxon>Sphingomonadales</taxon>
        <taxon>Erythrobacteraceae</taxon>
        <taxon>Pontixanthobacter</taxon>
    </lineage>
</organism>
<comment type="caution">
    <text evidence="2">The sequence shown here is derived from an EMBL/GenBank/DDBJ whole genome shotgun (WGS) entry which is preliminary data.</text>
</comment>
<dbReference type="EMBL" id="JABCRE010000003">
    <property type="protein sequence ID" value="NMW32285.1"/>
    <property type="molecule type" value="Genomic_DNA"/>
</dbReference>
<evidence type="ECO:0000313" key="3">
    <source>
        <dbReference type="Proteomes" id="UP000561181"/>
    </source>
</evidence>
<evidence type="ECO:0000313" key="2">
    <source>
        <dbReference type="EMBL" id="NMW32285.1"/>
    </source>
</evidence>
<keyword evidence="1" id="KW-1133">Transmembrane helix</keyword>
<keyword evidence="1" id="KW-0472">Membrane</keyword>
<keyword evidence="3" id="KW-1185">Reference proteome</keyword>
<evidence type="ECO:0000256" key="1">
    <source>
        <dbReference type="SAM" id="Phobius"/>
    </source>
</evidence>